<protein>
    <submittedName>
        <fullName evidence="6">DNA-binding MurR/RpiR family transcriptional regulator</fullName>
    </submittedName>
</protein>
<sequence>MSGGITIIKEMLHILRPSERKVAEYILEEPGKAIKLTIADLAKASQSSEAAIIRLCKRLDFKSFSELKIRVAGDLQKPVAEKYYDILPNEQMKDVVAKVSTNNIQAIRETMDLINQDEVEKAVTAIMNCKQLLIYGVGASSIIAQDAHQKFMRINIQCNTYTDFHIAAVAAANAGPEDVVIGVSHSGSTKEVVEVFELASQSTRISITKYGQTPLAGLANIRLYTSPTKESSFRSAATASRMAQLNIIDILFVALASMRYEETIKHLDKTREAIQSHKVYE</sequence>
<dbReference type="InterPro" id="IPR046348">
    <property type="entry name" value="SIS_dom_sf"/>
</dbReference>
<keyword evidence="1" id="KW-0805">Transcription regulation</keyword>
<keyword evidence="2 6" id="KW-0238">DNA-binding</keyword>
<dbReference type="EMBL" id="JAUSTY010000008">
    <property type="protein sequence ID" value="MDQ0166311.1"/>
    <property type="molecule type" value="Genomic_DNA"/>
</dbReference>
<dbReference type="InterPro" id="IPR000281">
    <property type="entry name" value="HTH_RpiR"/>
</dbReference>
<name>A0ABT9VZ90_9BACI</name>
<dbReference type="CDD" id="cd05013">
    <property type="entry name" value="SIS_RpiR"/>
    <property type="match status" value="1"/>
</dbReference>
<dbReference type="InterPro" id="IPR001347">
    <property type="entry name" value="SIS_dom"/>
</dbReference>
<keyword evidence="7" id="KW-1185">Reference proteome</keyword>
<dbReference type="PROSITE" id="PS51464">
    <property type="entry name" value="SIS"/>
    <property type="match status" value="1"/>
</dbReference>
<accession>A0ABT9VZ90</accession>
<feature type="domain" description="HTH rpiR-type" evidence="4">
    <location>
        <begin position="2"/>
        <end position="78"/>
    </location>
</feature>
<feature type="domain" description="SIS" evidence="5">
    <location>
        <begin position="122"/>
        <end position="261"/>
    </location>
</feature>
<dbReference type="Gene3D" id="1.10.10.10">
    <property type="entry name" value="Winged helix-like DNA-binding domain superfamily/Winged helix DNA-binding domain"/>
    <property type="match status" value="1"/>
</dbReference>
<evidence type="ECO:0000313" key="7">
    <source>
        <dbReference type="Proteomes" id="UP001235840"/>
    </source>
</evidence>
<comment type="caution">
    <text evidence="6">The sequence shown here is derived from an EMBL/GenBank/DDBJ whole genome shotgun (WGS) entry which is preliminary data.</text>
</comment>
<dbReference type="Proteomes" id="UP001235840">
    <property type="component" value="Unassembled WGS sequence"/>
</dbReference>
<gene>
    <name evidence="6" type="ORF">J2S11_002215</name>
</gene>
<dbReference type="GO" id="GO:0003677">
    <property type="term" value="F:DNA binding"/>
    <property type="evidence" value="ECO:0007669"/>
    <property type="project" value="UniProtKB-KW"/>
</dbReference>
<dbReference type="Gene3D" id="3.40.50.10490">
    <property type="entry name" value="Glucose-6-phosphate isomerase like protein, domain 1"/>
    <property type="match status" value="1"/>
</dbReference>
<dbReference type="Pfam" id="PF01380">
    <property type="entry name" value="SIS"/>
    <property type="match status" value="1"/>
</dbReference>
<dbReference type="Pfam" id="PF01418">
    <property type="entry name" value="HTH_6"/>
    <property type="match status" value="1"/>
</dbReference>
<dbReference type="PANTHER" id="PTHR30514:SF10">
    <property type="entry name" value="MURR_RPIR FAMILY TRANSCRIPTIONAL REGULATOR"/>
    <property type="match status" value="1"/>
</dbReference>
<evidence type="ECO:0000259" key="4">
    <source>
        <dbReference type="PROSITE" id="PS51071"/>
    </source>
</evidence>
<evidence type="ECO:0000256" key="2">
    <source>
        <dbReference type="ARBA" id="ARBA00023125"/>
    </source>
</evidence>
<proteinExistence type="predicted"/>
<dbReference type="InterPro" id="IPR036388">
    <property type="entry name" value="WH-like_DNA-bd_sf"/>
</dbReference>
<dbReference type="RefSeq" id="WP_307394412.1">
    <property type="nucleotide sequence ID" value="NZ_JAUSTY010000008.1"/>
</dbReference>
<dbReference type="InterPro" id="IPR047640">
    <property type="entry name" value="RpiR-like"/>
</dbReference>
<evidence type="ECO:0000313" key="6">
    <source>
        <dbReference type="EMBL" id="MDQ0166311.1"/>
    </source>
</evidence>
<dbReference type="PROSITE" id="PS51071">
    <property type="entry name" value="HTH_RPIR"/>
    <property type="match status" value="1"/>
</dbReference>
<dbReference type="PANTHER" id="PTHR30514">
    <property type="entry name" value="GLUCOKINASE"/>
    <property type="match status" value="1"/>
</dbReference>
<evidence type="ECO:0000256" key="1">
    <source>
        <dbReference type="ARBA" id="ARBA00023015"/>
    </source>
</evidence>
<dbReference type="InterPro" id="IPR035472">
    <property type="entry name" value="RpiR-like_SIS"/>
</dbReference>
<evidence type="ECO:0000256" key="3">
    <source>
        <dbReference type="ARBA" id="ARBA00023163"/>
    </source>
</evidence>
<dbReference type="SUPFAM" id="SSF53697">
    <property type="entry name" value="SIS domain"/>
    <property type="match status" value="1"/>
</dbReference>
<keyword evidence="3" id="KW-0804">Transcription</keyword>
<dbReference type="SUPFAM" id="SSF46689">
    <property type="entry name" value="Homeodomain-like"/>
    <property type="match status" value="1"/>
</dbReference>
<dbReference type="InterPro" id="IPR009057">
    <property type="entry name" value="Homeodomain-like_sf"/>
</dbReference>
<evidence type="ECO:0000259" key="5">
    <source>
        <dbReference type="PROSITE" id="PS51464"/>
    </source>
</evidence>
<organism evidence="6 7">
    <name type="scientific">Caldalkalibacillus horti</name>
    <dbReference type="NCBI Taxonomy" id="77523"/>
    <lineage>
        <taxon>Bacteria</taxon>
        <taxon>Bacillati</taxon>
        <taxon>Bacillota</taxon>
        <taxon>Bacilli</taxon>
        <taxon>Bacillales</taxon>
        <taxon>Bacillaceae</taxon>
        <taxon>Caldalkalibacillus</taxon>
    </lineage>
</organism>
<reference evidence="6 7" key="1">
    <citation type="submission" date="2023-07" db="EMBL/GenBank/DDBJ databases">
        <title>Genomic Encyclopedia of Type Strains, Phase IV (KMG-IV): sequencing the most valuable type-strain genomes for metagenomic binning, comparative biology and taxonomic classification.</title>
        <authorList>
            <person name="Goeker M."/>
        </authorList>
    </citation>
    <scope>NUCLEOTIDE SEQUENCE [LARGE SCALE GENOMIC DNA]</scope>
    <source>
        <strain evidence="6 7">DSM 12751</strain>
    </source>
</reference>